<proteinExistence type="predicted"/>
<dbReference type="InterPro" id="IPR041698">
    <property type="entry name" value="Methyltransf_25"/>
</dbReference>
<gene>
    <name evidence="2" type="ORF">BCR43DRAFT_555993</name>
</gene>
<comment type="caution">
    <text evidence="2">The sequence shown here is derived from an EMBL/GenBank/DDBJ whole genome shotgun (WGS) entry which is preliminary data.</text>
</comment>
<dbReference type="GO" id="GO:0032259">
    <property type="term" value="P:methylation"/>
    <property type="evidence" value="ECO:0007669"/>
    <property type="project" value="UniProtKB-KW"/>
</dbReference>
<dbReference type="PANTHER" id="PTHR43591">
    <property type="entry name" value="METHYLTRANSFERASE"/>
    <property type="match status" value="1"/>
</dbReference>
<dbReference type="GO" id="GO:0008168">
    <property type="term" value="F:methyltransferase activity"/>
    <property type="evidence" value="ECO:0007669"/>
    <property type="project" value="UniProtKB-KW"/>
</dbReference>
<dbReference type="PANTHER" id="PTHR43591:SF24">
    <property type="entry name" value="2-METHOXY-6-POLYPRENYL-1,4-BENZOQUINOL METHYLASE, MITOCHONDRIAL"/>
    <property type="match status" value="1"/>
</dbReference>
<dbReference type="InParanoid" id="A0A1X2HP04"/>
<name>A0A1X2HP04_SYNRA</name>
<evidence type="ECO:0000313" key="3">
    <source>
        <dbReference type="Proteomes" id="UP000242180"/>
    </source>
</evidence>
<keyword evidence="2" id="KW-0808">Transferase</keyword>
<reference evidence="2 3" key="1">
    <citation type="submission" date="2016-07" db="EMBL/GenBank/DDBJ databases">
        <title>Pervasive Adenine N6-methylation of Active Genes in Fungi.</title>
        <authorList>
            <consortium name="DOE Joint Genome Institute"/>
            <person name="Mondo S.J."/>
            <person name="Dannebaum R.O."/>
            <person name="Kuo R.C."/>
            <person name="Labutti K."/>
            <person name="Haridas S."/>
            <person name="Kuo A."/>
            <person name="Salamov A."/>
            <person name="Ahrendt S.R."/>
            <person name="Lipzen A."/>
            <person name="Sullivan W."/>
            <person name="Andreopoulos W.B."/>
            <person name="Clum A."/>
            <person name="Lindquist E."/>
            <person name="Daum C."/>
            <person name="Ramamoorthy G.K."/>
            <person name="Gryganskyi A."/>
            <person name="Culley D."/>
            <person name="Magnuson J.K."/>
            <person name="James T.Y."/>
            <person name="O'Malley M.A."/>
            <person name="Stajich J.E."/>
            <person name="Spatafora J.W."/>
            <person name="Visel A."/>
            <person name="Grigoriev I.V."/>
        </authorList>
    </citation>
    <scope>NUCLEOTIDE SEQUENCE [LARGE SCALE GENOMIC DNA]</scope>
    <source>
        <strain evidence="2 3">NRRL 2496</strain>
    </source>
</reference>
<organism evidence="2 3">
    <name type="scientific">Syncephalastrum racemosum</name>
    <name type="common">Filamentous fungus</name>
    <dbReference type="NCBI Taxonomy" id="13706"/>
    <lineage>
        <taxon>Eukaryota</taxon>
        <taxon>Fungi</taxon>
        <taxon>Fungi incertae sedis</taxon>
        <taxon>Mucoromycota</taxon>
        <taxon>Mucoromycotina</taxon>
        <taxon>Mucoromycetes</taxon>
        <taxon>Mucorales</taxon>
        <taxon>Syncephalastraceae</taxon>
        <taxon>Syncephalastrum</taxon>
    </lineage>
</organism>
<dbReference type="CDD" id="cd02440">
    <property type="entry name" value="AdoMet_MTases"/>
    <property type="match status" value="1"/>
</dbReference>
<keyword evidence="2" id="KW-0489">Methyltransferase</keyword>
<dbReference type="Proteomes" id="UP000242180">
    <property type="component" value="Unassembled WGS sequence"/>
</dbReference>
<dbReference type="AlphaFoldDB" id="A0A1X2HP04"/>
<dbReference type="EMBL" id="MCGN01000002">
    <property type="protein sequence ID" value="ORZ01022.1"/>
    <property type="molecule type" value="Genomic_DNA"/>
</dbReference>
<keyword evidence="3" id="KW-1185">Reference proteome</keyword>
<evidence type="ECO:0000259" key="1">
    <source>
        <dbReference type="Pfam" id="PF13649"/>
    </source>
</evidence>
<accession>A0A1X2HP04</accession>
<dbReference type="Gene3D" id="3.40.50.150">
    <property type="entry name" value="Vaccinia Virus protein VP39"/>
    <property type="match status" value="1"/>
</dbReference>
<dbReference type="Pfam" id="PF13649">
    <property type="entry name" value="Methyltransf_25"/>
    <property type="match status" value="1"/>
</dbReference>
<dbReference type="OMA" id="GWLETHE"/>
<dbReference type="SUPFAM" id="SSF53335">
    <property type="entry name" value="S-adenosyl-L-methionine-dependent methyltransferases"/>
    <property type="match status" value="1"/>
</dbReference>
<protein>
    <submittedName>
        <fullName evidence="2">S-adenosyl-L-methionine-dependent methyltransferase</fullName>
    </submittedName>
</protein>
<feature type="domain" description="Methyltransferase" evidence="1">
    <location>
        <begin position="8"/>
        <end position="101"/>
    </location>
</feature>
<dbReference type="InterPro" id="IPR029063">
    <property type="entry name" value="SAM-dependent_MTases_sf"/>
</dbReference>
<sequence length="234" mass="27189">MIVSKDRIIDIGTANGIWALEMATTYMDAEVIGIDLRAPPSAQQAAAPKNLRYIESNVNEGLPLPDESVDFIFQRSMGHAIQKDTWPKLLREMWRVLRPGGCIELIEADMWHHNPGPVQQAFDTFMQEQCQEWGLDFTFTENLRSIIDEAGFQEVDQRTLDVPIGEWPKDPELKQFGFINKEIQKAYLRNRKTFYLSSWGISSDDYEMAIQEVMEEFEEYHGFTRFNCWIARKV</sequence>
<evidence type="ECO:0000313" key="2">
    <source>
        <dbReference type="EMBL" id="ORZ01022.1"/>
    </source>
</evidence>
<dbReference type="OrthoDB" id="2013972at2759"/>
<dbReference type="STRING" id="13706.A0A1X2HP04"/>